<evidence type="ECO:0000259" key="3">
    <source>
        <dbReference type="Pfam" id="PF19830"/>
    </source>
</evidence>
<feature type="transmembrane region" description="Helical" evidence="2">
    <location>
        <begin position="264"/>
        <end position="284"/>
    </location>
</feature>
<keyword evidence="2" id="KW-0472">Membrane</keyword>
<feature type="region of interest" description="Disordered" evidence="1">
    <location>
        <begin position="1"/>
        <end position="34"/>
    </location>
</feature>
<feature type="transmembrane region" description="Helical" evidence="2">
    <location>
        <begin position="363"/>
        <end position="380"/>
    </location>
</feature>
<feature type="transmembrane region" description="Helical" evidence="2">
    <location>
        <begin position="187"/>
        <end position="206"/>
    </location>
</feature>
<proteinExistence type="predicted"/>
<feature type="transmembrane region" description="Helical" evidence="2">
    <location>
        <begin position="163"/>
        <end position="181"/>
    </location>
</feature>
<gene>
    <name evidence="4" type="ORF">ACFFRE_12315</name>
</gene>
<feature type="transmembrane region" description="Helical" evidence="2">
    <location>
        <begin position="453"/>
        <end position="474"/>
    </location>
</feature>
<keyword evidence="5" id="KW-1185">Reference proteome</keyword>
<name>A0ABV6C5G4_9ACTN</name>
<dbReference type="Proteomes" id="UP001589788">
    <property type="component" value="Unassembled WGS sequence"/>
</dbReference>
<protein>
    <recommendedName>
        <fullName evidence="3">DUF6311 domain-containing protein</fullName>
    </recommendedName>
</protein>
<feature type="domain" description="DUF6311" evidence="3">
    <location>
        <begin position="73"/>
        <end position="394"/>
    </location>
</feature>
<evidence type="ECO:0000256" key="1">
    <source>
        <dbReference type="SAM" id="MobiDB-lite"/>
    </source>
</evidence>
<evidence type="ECO:0000313" key="5">
    <source>
        <dbReference type="Proteomes" id="UP001589788"/>
    </source>
</evidence>
<dbReference type="EMBL" id="JBHLYQ010000187">
    <property type="protein sequence ID" value="MFC0082913.1"/>
    <property type="molecule type" value="Genomic_DNA"/>
</dbReference>
<sequence length="631" mass="68460">MLETGSRLVGGHEPVGPVPVPPSTRRRGAHRRAAGPGWSVPWLTLGVFLVYCGVALAAYWPILLGDSRFVAGYGGDPEQQVWFLAWTAFAVLHGHNPWLTTYLHYPQGVNLAENTSMPLLGLLGLPVTWAFGPVVTFNLFMWLAYLVSALACFVLLRRWVRWPVAAFVGGLLYGFSPYMVAQGLGHLNLIVVPFPPLVLLLLDDLLVRRRGRPLARGLLLGVVLAAEFLVSPELFASTILMALVSLLLLVLVRLRQVRDRLRRAWPGLLACGLLTGVLIVYPAWVEFAGPHAFHGPPQQLVFTADLLGTVVPTKLQLLAPAALTRLSARFAGGDPSEVGSYLGLPLLFVLAGFVLTHWRRGEVRLAAALFVAATVVSWGPHLKVAGHATGIPLPVDLVFHLPLFQDFVYDRFALYADLAAAWLLALAVDQAHSWWRTRRSRRLDSKASRRRRWGSGALLLAGFGVCLVLLVPAWPNPIYPVTVPPYATSSAVRQIPRGGVVLTYPYPSDLSPQPMLWQAAAGMRYRLMGAYALTRGQNGQASLNPLPPTQRAVPATLLADALGQPVSQFLAGGQPATPSAVRRFVRTYHVDAVLLQVGFGQNSGAAQALLTAALGPPRTEGGLEVWILSGR</sequence>
<feature type="transmembrane region" description="Helical" evidence="2">
    <location>
        <begin position="338"/>
        <end position="356"/>
    </location>
</feature>
<keyword evidence="2" id="KW-1133">Transmembrane helix</keyword>
<evidence type="ECO:0000256" key="2">
    <source>
        <dbReference type="SAM" id="Phobius"/>
    </source>
</evidence>
<organism evidence="4 5">
    <name type="scientific">Aciditerrimonas ferrireducens</name>
    <dbReference type="NCBI Taxonomy" id="667306"/>
    <lineage>
        <taxon>Bacteria</taxon>
        <taxon>Bacillati</taxon>
        <taxon>Actinomycetota</taxon>
        <taxon>Acidimicrobiia</taxon>
        <taxon>Acidimicrobiales</taxon>
        <taxon>Acidimicrobiaceae</taxon>
        <taxon>Aciditerrimonas</taxon>
    </lineage>
</organism>
<dbReference type="RefSeq" id="WP_377790611.1">
    <property type="nucleotide sequence ID" value="NZ_JBHLYQ010000187.1"/>
</dbReference>
<reference evidence="4 5" key="1">
    <citation type="submission" date="2024-09" db="EMBL/GenBank/DDBJ databases">
        <authorList>
            <person name="Sun Q."/>
            <person name="Mori K."/>
        </authorList>
    </citation>
    <scope>NUCLEOTIDE SEQUENCE [LARGE SCALE GENOMIC DNA]</scope>
    <source>
        <strain evidence="4 5">JCM 15389</strain>
    </source>
</reference>
<comment type="caution">
    <text evidence="4">The sequence shown here is derived from an EMBL/GenBank/DDBJ whole genome shotgun (WGS) entry which is preliminary data.</text>
</comment>
<accession>A0ABV6C5G4</accession>
<evidence type="ECO:0000313" key="4">
    <source>
        <dbReference type="EMBL" id="MFC0082913.1"/>
    </source>
</evidence>
<feature type="transmembrane region" description="Helical" evidence="2">
    <location>
        <begin position="412"/>
        <end position="432"/>
    </location>
</feature>
<keyword evidence="2" id="KW-0812">Transmembrane</keyword>
<feature type="transmembrane region" description="Helical" evidence="2">
    <location>
        <begin position="40"/>
        <end position="60"/>
    </location>
</feature>
<feature type="compositionally biased region" description="Basic residues" evidence="1">
    <location>
        <begin position="24"/>
        <end position="33"/>
    </location>
</feature>
<feature type="transmembrane region" description="Helical" evidence="2">
    <location>
        <begin position="213"/>
        <end position="229"/>
    </location>
</feature>
<feature type="transmembrane region" description="Helical" evidence="2">
    <location>
        <begin position="235"/>
        <end position="252"/>
    </location>
</feature>
<dbReference type="InterPro" id="IPR046278">
    <property type="entry name" value="DUF6311"/>
</dbReference>
<dbReference type="Pfam" id="PF19830">
    <property type="entry name" value="DUF6311"/>
    <property type="match status" value="1"/>
</dbReference>